<dbReference type="InterPro" id="IPR001680">
    <property type="entry name" value="WD40_rpt"/>
</dbReference>
<dbReference type="SMART" id="SM00320">
    <property type="entry name" value="WD40"/>
    <property type="match status" value="5"/>
</dbReference>
<dbReference type="InterPro" id="IPR036322">
    <property type="entry name" value="WD40_repeat_dom_sf"/>
</dbReference>
<dbReference type="SUPFAM" id="SSF50978">
    <property type="entry name" value="WD40 repeat-like"/>
    <property type="match status" value="1"/>
</dbReference>
<feature type="compositionally biased region" description="Basic and acidic residues" evidence="4">
    <location>
        <begin position="366"/>
        <end position="380"/>
    </location>
</feature>
<dbReference type="Proteomes" id="UP001275084">
    <property type="component" value="Unassembled WGS sequence"/>
</dbReference>
<dbReference type="Pfam" id="PF00400">
    <property type="entry name" value="WD40"/>
    <property type="match status" value="2"/>
</dbReference>
<sequence length="402" mass="43711">MQSSDPGNFFETDAEQATRQRRANKAGNKYGSPIQLKSKILAAVVDPRAPSSAILVAESAGSVRRVLLDQTESPTTSYRGPTAPVSCLAIGGGPGGALTVFAGSWDKAVWSWDLATRAAGRRFVGHADFVKAVVCARVGGRDLVISGGADRKIIVWDAATGARLHTLTDPIVNMMSVQDLVVDREGSGEGEVVLISASSDPHIRRWRVRLDGWEQVVEEVPDVPGTERRTILEHETTVYKLVLDQDGDEVDLWTSSGDGTTKCLSRLKGFACEDTFQHGDHVRAVAVTDQWVITAGRDEDLKFWERTEGRLYCSLVGHFDEVTDLVVLRGVNGPKERVCSVSIDGTVRTWPLDKTLLDALVKEQAAKPAEEEEELVKQEGDGDGLLTVDEEAELDALMEDSD</sequence>
<dbReference type="EMBL" id="JAUIQD010000007">
    <property type="protein sequence ID" value="KAK3344113.1"/>
    <property type="molecule type" value="Genomic_DNA"/>
</dbReference>
<dbReference type="Gene3D" id="2.130.10.10">
    <property type="entry name" value="YVTN repeat-like/Quinoprotein amine dehydrogenase"/>
    <property type="match status" value="2"/>
</dbReference>
<comment type="caution">
    <text evidence="5">The sequence shown here is derived from an EMBL/GenBank/DDBJ whole genome shotgun (WGS) entry which is preliminary data.</text>
</comment>
<keyword evidence="1 3" id="KW-0853">WD repeat</keyword>
<evidence type="ECO:0000256" key="1">
    <source>
        <dbReference type="ARBA" id="ARBA00022574"/>
    </source>
</evidence>
<dbReference type="PROSITE" id="PS00678">
    <property type="entry name" value="WD_REPEATS_1"/>
    <property type="match status" value="1"/>
</dbReference>
<accession>A0AAJ0H9P9</accession>
<proteinExistence type="predicted"/>
<keyword evidence="6" id="KW-1185">Reference proteome</keyword>
<dbReference type="PROSITE" id="PS50082">
    <property type="entry name" value="WD_REPEATS_2"/>
    <property type="match status" value="1"/>
</dbReference>
<reference evidence="5" key="1">
    <citation type="journal article" date="2023" name="Mol. Phylogenet. Evol.">
        <title>Genome-scale phylogeny and comparative genomics of the fungal order Sordariales.</title>
        <authorList>
            <person name="Hensen N."/>
            <person name="Bonometti L."/>
            <person name="Westerberg I."/>
            <person name="Brannstrom I.O."/>
            <person name="Guillou S."/>
            <person name="Cros-Aarteil S."/>
            <person name="Calhoun S."/>
            <person name="Haridas S."/>
            <person name="Kuo A."/>
            <person name="Mondo S."/>
            <person name="Pangilinan J."/>
            <person name="Riley R."/>
            <person name="LaButti K."/>
            <person name="Andreopoulos B."/>
            <person name="Lipzen A."/>
            <person name="Chen C."/>
            <person name="Yan M."/>
            <person name="Daum C."/>
            <person name="Ng V."/>
            <person name="Clum A."/>
            <person name="Steindorff A."/>
            <person name="Ohm R.A."/>
            <person name="Martin F."/>
            <person name="Silar P."/>
            <person name="Natvig D.O."/>
            <person name="Lalanne C."/>
            <person name="Gautier V."/>
            <person name="Ament-Velasquez S.L."/>
            <person name="Kruys A."/>
            <person name="Hutchinson M.I."/>
            <person name="Powell A.J."/>
            <person name="Barry K."/>
            <person name="Miller A.N."/>
            <person name="Grigoriev I.V."/>
            <person name="Debuchy R."/>
            <person name="Gladieux P."/>
            <person name="Hiltunen Thoren M."/>
            <person name="Johannesson H."/>
        </authorList>
    </citation>
    <scope>NUCLEOTIDE SEQUENCE</scope>
    <source>
        <strain evidence="5">CBS 955.72</strain>
    </source>
</reference>
<evidence type="ECO:0000256" key="2">
    <source>
        <dbReference type="ARBA" id="ARBA00022737"/>
    </source>
</evidence>
<evidence type="ECO:0000256" key="4">
    <source>
        <dbReference type="SAM" id="MobiDB-lite"/>
    </source>
</evidence>
<name>A0AAJ0H9P9_9PEZI</name>
<feature type="repeat" description="WD" evidence="3">
    <location>
        <begin position="123"/>
        <end position="166"/>
    </location>
</feature>
<evidence type="ECO:0000256" key="3">
    <source>
        <dbReference type="PROSITE-ProRule" id="PRU00221"/>
    </source>
</evidence>
<dbReference type="AlphaFoldDB" id="A0AAJ0H9P9"/>
<keyword evidence="2" id="KW-0677">Repeat</keyword>
<protein>
    <submittedName>
        <fullName evidence="5">WD40-repeat-containing domain protein</fullName>
    </submittedName>
</protein>
<dbReference type="InterPro" id="IPR015943">
    <property type="entry name" value="WD40/YVTN_repeat-like_dom_sf"/>
</dbReference>
<dbReference type="InterPro" id="IPR019775">
    <property type="entry name" value="WD40_repeat_CS"/>
</dbReference>
<gene>
    <name evidence="5" type="ORF">B0T25DRAFT_318194</name>
</gene>
<feature type="region of interest" description="Disordered" evidence="4">
    <location>
        <begin position="1"/>
        <end position="29"/>
    </location>
</feature>
<reference evidence="5" key="2">
    <citation type="submission" date="2023-06" db="EMBL/GenBank/DDBJ databases">
        <authorList>
            <consortium name="Lawrence Berkeley National Laboratory"/>
            <person name="Haridas S."/>
            <person name="Hensen N."/>
            <person name="Bonometti L."/>
            <person name="Westerberg I."/>
            <person name="Brannstrom I.O."/>
            <person name="Guillou S."/>
            <person name="Cros-Aarteil S."/>
            <person name="Calhoun S."/>
            <person name="Kuo A."/>
            <person name="Mondo S."/>
            <person name="Pangilinan J."/>
            <person name="Riley R."/>
            <person name="Labutti K."/>
            <person name="Andreopoulos B."/>
            <person name="Lipzen A."/>
            <person name="Chen C."/>
            <person name="Yanf M."/>
            <person name="Daum C."/>
            <person name="Ng V."/>
            <person name="Clum A."/>
            <person name="Steindorff A."/>
            <person name="Ohm R."/>
            <person name="Martin F."/>
            <person name="Silar P."/>
            <person name="Natvig D."/>
            <person name="Lalanne C."/>
            <person name="Gautier V."/>
            <person name="Ament-Velasquez S.L."/>
            <person name="Kruys A."/>
            <person name="Hutchinson M.I."/>
            <person name="Powell A.J."/>
            <person name="Barry K."/>
            <person name="Miller A.N."/>
            <person name="Grigoriev I.V."/>
            <person name="Debuchy R."/>
            <person name="Gladieux P."/>
            <person name="Thoren M.H."/>
            <person name="Johannesson H."/>
        </authorList>
    </citation>
    <scope>NUCLEOTIDE SEQUENCE</scope>
    <source>
        <strain evidence="5">CBS 955.72</strain>
    </source>
</reference>
<evidence type="ECO:0000313" key="6">
    <source>
        <dbReference type="Proteomes" id="UP001275084"/>
    </source>
</evidence>
<organism evidence="5 6">
    <name type="scientific">Lasiosphaeria hispida</name>
    <dbReference type="NCBI Taxonomy" id="260671"/>
    <lineage>
        <taxon>Eukaryota</taxon>
        <taxon>Fungi</taxon>
        <taxon>Dikarya</taxon>
        <taxon>Ascomycota</taxon>
        <taxon>Pezizomycotina</taxon>
        <taxon>Sordariomycetes</taxon>
        <taxon>Sordariomycetidae</taxon>
        <taxon>Sordariales</taxon>
        <taxon>Lasiosphaeriaceae</taxon>
        <taxon>Lasiosphaeria</taxon>
    </lineage>
</organism>
<feature type="region of interest" description="Disordered" evidence="4">
    <location>
        <begin position="366"/>
        <end position="387"/>
    </location>
</feature>
<dbReference type="PANTHER" id="PTHR19848:SF8">
    <property type="entry name" value="F-BOX AND WD REPEAT DOMAIN CONTAINING 7"/>
    <property type="match status" value="1"/>
</dbReference>
<evidence type="ECO:0000313" key="5">
    <source>
        <dbReference type="EMBL" id="KAK3344113.1"/>
    </source>
</evidence>
<dbReference type="PANTHER" id="PTHR19848">
    <property type="entry name" value="WD40 REPEAT PROTEIN"/>
    <property type="match status" value="1"/>
</dbReference>